<organism evidence="1 2">
    <name type="scientific">Vibrio anguillarum</name>
    <name type="common">Listonella anguillarum</name>
    <dbReference type="NCBI Taxonomy" id="55601"/>
    <lineage>
        <taxon>Bacteria</taxon>
        <taxon>Pseudomonadati</taxon>
        <taxon>Pseudomonadota</taxon>
        <taxon>Gammaproteobacteria</taxon>
        <taxon>Vibrionales</taxon>
        <taxon>Vibrionaceae</taxon>
        <taxon>Vibrio</taxon>
    </lineage>
</organism>
<name>A0ABD4KV53_VIBAN</name>
<sequence length="151" mass="17649">EQIRNVAKRNIYQGWLECLNCVVELIDNDEAYKEQVRVTISKIIENYIKEPSEIRNKIAHGQWVSALNSSNTSYMEETSNKIAALTCVDLIKYKISLTSLCSIIEDLIESPNKAHKKFYQRNIDVYFSKQDDMARWTLESKISKLKLKRTR</sequence>
<accession>A0ABD4KV53</accession>
<dbReference type="EMBL" id="RDOM01000887">
    <property type="protein sequence ID" value="MBF4275124.1"/>
    <property type="molecule type" value="Genomic_DNA"/>
</dbReference>
<proteinExistence type="predicted"/>
<dbReference type="RefSeq" id="WP_194574309.1">
    <property type="nucleotide sequence ID" value="NZ_RDOM01000887.1"/>
</dbReference>
<dbReference type="Proteomes" id="UP000722957">
    <property type="component" value="Unassembled WGS sequence"/>
</dbReference>
<evidence type="ECO:0008006" key="3">
    <source>
        <dbReference type="Google" id="ProtNLM"/>
    </source>
</evidence>
<reference evidence="1 2" key="1">
    <citation type="journal article" date="2021" name="PeerJ">
        <title>Analysis of 44 Vibrio anguillarum genomes reveals high genetic diversity.</title>
        <authorList>
            <person name="Hansen M.J."/>
            <person name="Dalsgaard I."/>
        </authorList>
    </citation>
    <scope>NUCLEOTIDE SEQUENCE [LARGE SCALE GENOMIC DNA]</scope>
    <source>
        <strain evidence="1 2">17-16730-2A</strain>
    </source>
</reference>
<dbReference type="AlphaFoldDB" id="A0ABD4KV53"/>
<comment type="caution">
    <text evidence="1">The sequence shown here is derived from an EMBL/GenBank/DDBJ whole genome shotgun (WGS) entry which is preliminary data.</text>
</comment>
<protein>
    <recommendedName>
        <fullName evidence="3">CAAX protease</fullName>
    </recommendedName>
</protein>
<feature type="non-terminal residue" evidence="1">
    <location>
        <position position="1"/>
    </location>
</feature>
<evidence type="ECO:0000313" key="2">
    <source>
        <dbReference type="Proteomes" id="UP000722957"/>
    </source>
</evidence>
<gene>
    <name evidence="1" type="ORF">EAY07_24575</name>
</gene>
<evidence type="ECO:0000313" key="1">
    <source>
        <dbReference type="EMBL" id="MBF4275124.1"/>
    </source>
</evidence>